<organism evidence="2 4">
    <name type="scientific">Methanosphaera cuniculi</name>
    <dbReference type="NCBI Taxonomy" id="1077256"/>
    <lineage>
        <taxon>Archaea</taxon>
        <taxon>Methanobacteriati</taxon>
        <taxon>Methanobacteriota</taxon>
        <taxon>Methanomada group</taxon>
        <taxon>Methanobacteria</taxon>
        <taxon>Methanobacteriales</taxon>
        <taxon>Methanobacteriaceae</taxon>
        <taxon>Methanosphaera</taxon>
    </lineage>
</organism>
<evidence type="ECO:0000256" key="1">
    <source>
        <dbReference type="SAM" id="Coils"/>
    </source>
</evidence>
<keyword evidence="4" id="KW-1185">Reference proteome</keyword>
<reference evidence="2 4" key="2">
    <citation type="journal article" date="2017" name="BMC Genomics">
        <title>Genomic analysis of methanogenic archaea reveals a shift towards energy conservation.</title>
        <authorList>
            <person name="Gilmore S.P."/>
            <person name="Henske J.K."/>
            <person name="Sexton J.A."/>
            <person name="Solomon K.V."/>
            <person name="Seppala S."/>
            <person name="Yoo J.I."/>
            <person name="Huyett L.M."/>
            <person name="Pressman A."/>
            <person name="Cogan J.Z."/>
            <person name="Kivenson V."/>
            <person name="Peng X."/>
            <person name="Tan Y."/>
            <person name="Valentine D.L."/>
            <person name="O'Malley M.A."/>
        </authorList>
    </citation>
    <scope>NUCLEOTIDE SEQUENCE [LARGE SCALE GENOMIC DNA]</scope>
    <source>
        <strain evidence="2 4">1R-7</strain>
    </source>
</reference>
<dbReference type="OrthoDB" id="85577at2157"/>
<dbReference type="AlphaFoldDB" id="A0A2A2HDG4"/>
<gene>
    <name evidence="2" type="ORF">ASJ82_00615</name>
    <name evidence="3" type="ORF">MSCUN_12020</name>
</gene>
<accession>A0A2A2HDG4</accession>
<dbReference type="RefSeq" id="WP_095608749.1">
    <property type="nucleotide sequence ID" value="NZ_CAUHCB010000002.1"/>
</dbReference>
<reference evidence="3 5" key="1">
    <citation type="submission" date="2016-04" db="EMBL/GenBank/DDBJ databases">
        <title>Genome sequence of Methanosphaera cuniculi DSM 4103.</title>
        <authorList>
            <person name="Poehlein A."/>
            <person name="Seedorf H."/>
            <person name="Daniel R."/>
        </authorList>
    </citation>
    <scope>NUCLEOTIDE SEQUENCE [LARGE SCALE GENOMIC DNA]</scope>
    <source>
        <strain evidence="3 5">DSM 4103</strain>
    </source>
</reference>
<dbReference type="Proteomes" id="UP000217528">
    <property type="component" value="Unassembled WGS sequence"/>
</dbReference>
<dbReference type="Pfam" id="PF04409">
    <property type="entry name" value="DUF530"/>
    <property type="match status" value="1"/>
</dbReference>
<feature type="coiled-coil region" evidence="1">
    <location>
        <begin position="324"/>
        <end position="357"/>
    </location>
</feature>
<proteinExistence type="predicted"/>
<dbReference type="EMBL" id="LMVN01000019">
    <property type="protein sequence ID" value="PAV07378.1"/>
    <property type="molecule type" value="Genomic_DNA"/>
</dbReference>
<comment type="caution">
    <text evidence="2">The sequence shown here is derived from an EMBL/GenBank/DDBJ whole genome shotgun (WGS) entry which is preliminary data.</text>
</comment>
<dbReference type="Proteomes" id="UP000246004">
    <property type="component" value="Unassembled WGS sequence"/>
</dbReference>
<evidence type="ECO:0000313" key="5">
    <source>
        <dbReference type="Proteomes" id="UP000246004"/>
    </source>
</evidence>
<dbReference type="EMBL" id="LWMS01000042">
    <property type="protein sequence ID" value="PWL07959.1"/>
    <property type="molecule type" value="Genomic_DNA"/>
</dbReference>
<sequence>MSEFLVTQSEKFLKQIQKKPVIAESIEDFEGFFENYSYLKSNLKKLQITRNKMEIRGFTSPYSALKRYGKGNSSNNGDIIPDDVYDQSRHAQYFHTKASNKKNILDQVKSAIASHKIAIGHLEEYAQITCKKCGQKYKKNTIEDILKYDEDELEVINHECSNCGSSEFELSHNPNGIYRLELIKYLPLGGEYLLKRSQLTNYSLEAYRKIIKIMRQEKRGRVKSVTVIAKIKDEKTGKWQSKKVNIDYADESNYELELRKRYGPNVRIELLQFHHKKPSLINDKYVQNALAIAYLQYSENIVNKEINNIIPRSISNMQRIHTYNQLTEEARKDAGRLAREAEERIELEEELQYVKLKKVNLMNKDHVLDRNLQEDLKKQAEIKKHYYIETPNILILWDIFKYYLSTSETRRNNYAGPFPNLRATLDSNQLKVFDNVFAKDVVDLLKDNDENIDVINNMKETMQYKRELENKSKNLHLKAPQQVYGAIALNNKTNMSLNHAAELLYVDPEEAAKEKASLQKIEKPSTNKAKKFLEIINK</sequence>
<name>A0A2A2HDG4_9EURY</name>
<evidence type="ECO:0000313" key="2">
    <source>
        <dbReference type="EMBL" id="PAV07378.1"/>
    </source>
</evidence>
<dbReference type="InterPro" id="IPR007503">
    <property type="entry name" value="DUF530"/>
</dbReference>
<keyword evidence="1" id="KW-0175">Coiled coil</keyword>
<evidence type="ECO:0000313" key="4">
    <source>
        <dbReference type="Proteomes" id="UP000217528"/>
    </source>
</evidence>
<evidence type="ECO:0000313" key="3">
    <source>
        <dbReference type="EMBL" id="PWL07959.1"/>
    </source>
</evidence>
<protein>
    <submittedName>
        <fullName evidence="2">Uncharacterized protein</fullName>
    </submittedName>
</protein>